<dbReference type="AlphaFoldDB" id="F7YFM2"/>
<evidence type="ECO:0000313" key="4">
    <source>
        <dbReference type="Proteomes" id="UP000001623"/>
    </source>
</evidence>
<organism evidence="3 4">
    <name type="scientific">Mesorhizobium opportunistum (strain LMG 24607 / HAMBI 3007 / WSM2075)</name>
    <dbReference type="NCBI Taxonomy" id="536019"/>
    <lineage>
        <taxon>Bacteria</taxon>
        <taxon>Pseudomonadati</taxon>
        <taxon>Pseudomonadota</taxon>
        <taxon>Alphaproteobacteria</taxon>
        <taxon>Hyphomicrobiales</taxon>
        <taxon>Phyllobacteriaceae</taxon>
        <taxon>Mesorhizobium</taxon>
    </lineage>
</organism>
<dbReference type="InterPro" id="IPR023393">
    <property type="entry name" value="START-like_dom_sf"/>
</dbReference>
<evidence type="ECO:0000256" key="1">
    <source>
        <dbReference type="ARBA" id="ARBA00006817"/>
    </source>
</evidence>
<dbReference type="SUPFAM" id="SSF55961">
    <property type="entry name" value="Bet v1-like"/>
    <property type="match status" value="1"/>
</dbReference>
<dbReference type="Pfam" id="PF08327">
    <property type="entry name" value="AHSA1"/>
    <property type="match status" value="1"/>
</dbReference>
<dbReference type="KEGG" id="mop:Mesop_1284"/>
<dbReference type="eggNOG" id="COG3832">
    <property type="taxonomic scope" value="Bacteria"/>
</dbReference>
<feature type="domain" description="Activator of Hsp90 ATPase homologue 1/2-like C-terminal" evidence="2">
    <location>
        <begin position="18"/>
        <end position="114"/>
    </location>
</feature>
<proteinExistence type="inferred from homology"/>
<dbReference type="CDD" id="cd08901">
    <property type="entry name" value="SRPBCC_CalC_Aha1-like_8"/>
    <property type="match status" value="1"/>
</dbReference>
<name>F7YFM2_MESOW</name>
<dbReference type="RefSeq" id="WP_013892503.1">
    <property type="nucleotide sequence ID" value="NC_015675.1"/>
</dbReference>
<gene>
    <name evidence="3" type="ordered locus">Mesop_1284</name>
</gene>
<dbReference type="STRING" id="536019.Mesop_1284"/>
<reference evidence="3 4" key="1">
    <citation type="submission" date="2010-10" db="EMBL/GenBank/DDBJ databases">
        <title>Complete sequence of Mesorhizobium opportunistum WSM2075.</title>
        <authorList>
            <consortium name="US DOE Joint Genome Institute"/>
            <person name="Lucas S."/>
            <person name="Copeland A."/>
            <person name="Lapidus A."/>
            <person name="Cheng J.-F."/>
            <person name="Bruce D."/>
            <person name="Goodwin L."/>
            <person name="Pitluck S."/>
            <person name="Chertkov O."/>
            <person name="Misra M."/>
            <person name="Detter J.C."/>
            <person name="Han C."/>
            <person name="Tapia R."/>
            <person name="Land M."/>
            <person name="Hauser L."/>
            <person name="Kyrpides N."/>
            <person name="Ovchinnikova G."/>
            <person name="Mavrommatis K.M."/>
            <person name="Tiwari R.P."/>
            <person name="Howieson J.G."/>
            <person name="O'Hara G.W."/>
            <person name="Nandasena K.G."/>
            <person name="Woyke T."/>
        </authorList>
    </citation>
    <scope>NUCLEOTIDE SEQUENCE [LARGE SCALE GENOMIC DNA]</scope>
    <source>
        <strain evidence="4">LMG 24607 / HAMBI 3007 / WSM2075</strain>
    </source>
</reference>
<protein>
    <submittedName>
        <fullName evidence="3">Activator of Hsp90 ATPase 1 family protein</fullName>
    </submittedName>
</protein>
<dbReference type="EMBL" id="CP002279">
    <property type="protein sequence ID" value="AEH85767.1"/>
    <property type="molecule type" value="Genomic_DNA"/>
</dbReference>
<dbReference type="Gene3D" id="3.30.530.20">
    <property type="match status" value="1"/>
</dbReference>
<dbReference type="Proteomes" id="UP000001623">
    <property type="component" value="Chromosome"/>
</dbReference>
<comment type="similarity">
    <text evidence="1">Belongs to the AHA1 family.</text>
</comment>
<accession>F7YFM2</accession>
<evidence type="ECO:0000259" key="2">
    <source>
        <dbReference type="Pfam" id="PF08327"/>
    </source>
</evidence>
<evidence type="ECO:0000313" key="3">
    <source>
        <dbReference type="EMBL" id="AEH85767.1"/>
    </source>
</evidence>
<sequence>MEIRETPTAEAGMLIRRPVAEVFEAIVDPAITAKFWFTDGNARLDSGKEVHWEWPMYGVSTTVNVSEIVKNEKIVMRWSDPPTTVVWTFTEMPDDATFLKVRNFGFAGNGDEQVKTAIGSTDGFALVLAGAKAWLEQGLTLGLIGDRHPKGVPGSEPT</sequence>
<dbReference type="InterPro" id="IPR013538">
    <property type="entry name" value="ASHA1/2-like_C"/>
</dbReference>
<dbReference type="HOGENOM" id="CLU_109811_0_0_5"/>